<name>A0A1G9KUB6_9BACT</name>
<feature type="chain" id="PRO_5011695941" description="DUF3575 domain-containing protein" evidence="1">
    <location>
        <begin position="19"/>
        <end position="221"/>
    </location>
</feature>
<evidence type="ECO:0000313" key="3">
    <source>
        <dbReference type="Proteomes" id="UP000198510"/>
    </source>
</evidence>
<dbReference type="RefSeq" id="WP_089684059.1">
    <property type="nucleotide sequence ID" value="NZ_FNFO01000006.1"/>
</dbReference>
<evidence type="ECO:0000256" key="1">
    <source>
        <dbReference type="SAM" id="SignalP"/>
    </source>
</evidence>
<dbReference type="STRING" id="1075417.SAMN05421823_106256"/>
<dbReference type="EMBL" id="FNFO01000006">
    <property type="protein sequence ID" value="SDL53206.1"/>
    <property type="molecule type" value="Genomic_DNA"/>
</dbReference>
<feature type="signal peptide" evidence="1">
    <location>
        <begin position="1"/>
        <end position="18"/>
    </location>
</feature>
<sequence length="221" mass="24933">MKTLFLLLLSGLSFHASAQAFSRPWNLDVHLMPLTYLDPLARHRFGAEVSTVRWGVALDVGTGHGLTARGMGVASSYHFLEIRPQVKYYVPNSTSYPTRMYVGLEGFALQSRATLHDGQYERWEGRHYEGMIAFERADYHRQKWGVQALVGVQYTWARLRVDGYTGVGFRQRQTTFGHVLGPREEAAVNDFDVLGHDRSGRAAGLNLALGVKVGYVVRQRF</sequence>
<organism evidence="2 3">
    <name type="scientific">Catalinimonas alkaloidigena</name>
    <dbReference type="NCBI Taxonomy" id="1075417"/>
    <lineage>
        <taxon>Bacteria</taxon>
        <taxon>Pseudomonadati</taxon>
        <taxon>Bacteroidota</taxon>
        <taxon>Cytophagia</taxon>
        <taxon>Cytophagales</taxon>
        <taxon>Catalimonadaceae</taxon>
        <taxon>Catalinimonas</taxon>
    </lineage>
</organism>
<protein>
    <recommendedName>
        <fullName evidence="4">DUF3575 domain-containing protein</fullName>
    </recommendedName>
</protein>
<keyword evidence="1" id="KW-0732">Signal</keyword>
<evidence type="ECO:0008006" key="4">
    <source>
        <dbReference type="Google" id="ProtNLM"/>
    </source>
</evidence>
<gene>
    <name evidence="2" type="ORF">SAMN05421823_106256</name>
</gene>
<keyword evidence="3" id="KW-1185">Reference proteome</keyword>
<reference evidence="2 3" key="1">
    <citation type="submission" date="2016-10" db="EMBL/GenBank/DDBJ databases">
        <authorList>
            <person name="de Groot N.N."/>
        </authorList>
    </citation>
    <scope>NUCLEOTIDE SEQUENCE [LARGE SCALE GENOMIC DNA]</scope>
    <source>
        <strain evidence="2 3">DSM 25186</strain>
    </source>
</reference>
<evidence type="ECO:0000313" key="2">
    <source>
        <dbReference type="EMBL" id="SDL53206.1"/>
    </source>
</evidence>
<dbReference type="OrthoDB" id="1256349at2"/>
<proteinExistence type="predicted"/>
<dbReference type="AlphaFoldDB" id="A0A1G9KUB6"/>
<accession>A0A1G9KUB6</accession>
<dbReference type="Proteomes" id="UP000198510">
    <property type="component" value="Unassembled WGS sequence"/>
</dbReference>